<sequence>MHGPREVASLLSSLFGRSSRPRRWQALGSSSLDCRCVHTYFSLLLPLGLREVRVRVLSTAVPDLAVHTARNQESGSCP</sequence>
<evidence type="ECO:0000313" key="2">
    <source>
        <dbReference type="Proteomes" id="UP000313359"/>
    </source>
</evidence>
<keyword evidence="2" id="KW-1185">Reference proteome</keyword>
<dbReference type="Proteomes" id="UP000313359">
    <property type="component" value="Unassembled WGS sequence"/>
</dbReference>
<dbReference type="AlphaFoldDB" id="A0A5C2RL96"/>
<name>A0A5C2RL96_9APHY</name>
<gene>
    <name evidence="1" type="ORF">L227DRAFT_62343</name>
</gene>
<organism evidence="1 2">
    <name type="scientific">Lentinus tigrinus ALCF2SS1-6</name>
    <dbReference type="NCBI Taxonomy" id="1328759"/>
    <lineage>
        <taxon>Eukaryota</taxon>
        <taxon>Fungi</taxon>
        <taxon>Dikarya</taxon>
        <taxon>Basidiomycota</taxon>
        <taxon>Agaricomycotina</taxon>
        <taxon>Agaricomycetes</taxon>
        <taxon>Polyporales</taxon>
        <taxon>Polyporaceae</taxon>
        <taxon>Lentinus</taxon>
    </lineage>
</organism>
<reference evidence="1" key="1">
    <citation type="journal article" date="2018" name="Genome Biol. Evol.">
        <title>Genomics and development of Lentinus tigrinus, a white-rot wood-decaying mushroom with dimorphic fruiting bodies.</title>
        <authorList>
            <person name="Wu B."/>
            <person name="Xu Z."/>
            <person name="Knudson A."/>
            <person name="Carlson A."/>
            <person name="Chen N."/>
            <person name="Kovaka S."/>
            <person name="LaButti K."/>
            <person name="Lipzen A."/>
            <person name="Pennachio C."/>
            <person name="Riley R."/>
            <person name="Schakwitz W."/>
            <person name="Umezawa K."/>
            <person name="Ohm R.A."/>
            <person name="Grigoriev I.V."/>
            <person name="Nagy L.G."/>
            <person name="Gibbons J."/>
            <person name="Hibbett D."/>
        </authorList>
    </citation>
    <scope>NUCLEOTIDE SEQUENCE [LARGE SCALE GENOMIC DNA]</scope>
    <source>
        <strain evidence="1">ALCF2SS1-6</strain>
    </source>
</reference>
<protein>
    <submittedName>
        <fullName evidence="1">Uncharacterized protein</fullName>
    </submittedName>
</protein>
<proteinExistence type="predicted"/>
<evidence type="ECO:0000313" key="1">
    <source>
        <dbReference type="EMBL" id="RPD52323.1"/>
    </source>
</evidence>
<accession>A0A5C2RL96</accession>
<dbReference type="EMBL" id="ML122373">
    <property type="protein sequence ID" value="RPD52323.1"/>
    <property type="molecule type" value="Genomic_DNA"/>
</dbReference>